<proteinExistence type="predicted"/>
<evidence type="ECO:0000313" key="1">
    <source>
        <dbReference type="EMBL" id="ERN05624.1"/>
    </source>
</evidence>
<sequence>MATVEGLADLDLRGALESNHKSGKFEAEWRKGVNLVQEDQEIPVMEFIVIDERHTTGFDQSIDLGGGQAMHEH</sequence>
<gene>
    <name evidence="1" type="ORF">AMTR_s00006p00065850</name>
</gene>
<dbReference type="Gramene" id="ERN05624">
    <property type="protein sequence ID" value="ERN05624"/>
    <property type="gene ID" value="AMTR_s00006p00065850"/>
</dbReference>
<protein>
    <submittedName>
        <fullName evidence="1">Uncharacterized protein</fullName>
    </submittedName>
</protein>
<reference evidence="2" key="1">
    <citation type="journal article" date="2013" name="Science">
        <title>The Amborella genome and the evolution of flowering plants.</title>
        <authorList>
            <consortium name="Amborella Genome Project"/>
        </authorList>
    </citation>
    <scope>NUCLEOTIDE SEQUENCE [LARGE SCALE GENOMIC DNA]</scope>
</reference>
<dbReference type="EMBL" id="KI393980">
    <property type="protein sequence ID" value="ERN05624.1"/>
    <property type="molecule type" value="Genomic_DNA"/>
</dbReference>
<accession>W1PD50</accession>
<organism evidence="1 2">
    <name type="scientific">Amborella trichopoda</name>
    <dbReference type="NCBI Taxonomy" id="13333"/>
    <lineage>
        <taxon>Eukaryota</taxon>
        <taxon>Viridiplantae</taxon>
        <taxon>Streptophyta</taxon>
        <taxon>Embryophyta</taxon>
        <taxon>Tracheophyta</taxon>
        <taxon>Spermatophyta</taxon>
        <taxon>Magnoliopsida</taxon>
        <taxon>Amborellales</taxon>
        <taxon>Amborellaceae</taxon>
        <taxon>Amborella</taxon>
    </lineage>
</organism>
<dbReference type="Proteomes" id="UP000017836">
    <property type="component" value="Unassembled WGS sequence"/>
</dbReference>
<dbReference type="AlphaFoldDB" id="W1PD50"/>
<name>W1PD50_AMBTC</name>
<evidence type="ECO:0000313" key="2">
    <source>
        <dbReference type="Proteomes" id="UP000017836"/>
    </source>
</evidence>
<keyword evidence="2" id="KW-1185">Reference proteome</keyword>
<dbReference type="HOGENOM" id="CLU_2708097_0_0_1"/>